<gene>
    <name evidence="1" type="ORF">LCGC14_1568110</name>
</gene>
<dbReference type="AlphaFoldDB" id="A0A0F9IKF8"/>
<protein>
    <submittedName>
        <fullName evidence="1">Uncharacterized protein</fullName>
    </submittedName>
</protein>
<sequence>MTVIIDRADFGGRQDSEGTYYFDYILSSLLIDKEKHFVIDSVALEVNSFITFPVKIAFTEQQQRNEKQNRIDKSK</sequence>
<accession>A0A0F9IKF8</accession>
<comment type="caution">
    <text evidence="1">The sequence shown here is derived from an EMBL/GenBank/DDBJ whole genome shotgun (WGS) entry which is preliminary data.</text>
</comment>
<evidence type="ECO:0000313" key="1">
    <source>
        <dbReference type="EMBL" id="KKM28092.1"/>
    </source>
</evidence>
<reference evidence="1" key="1">
    <citation type="journal article" date="2015" name="Nature">
        <title>Complex archaea that bridge the gap between prokaryotes and eukaryotes.</title>
        <authorList>
            <person name="Spang A."/>
            <person name="Saw J.H."/>
            <person name="Jorgensen S.L."/>
            <person name="Zaremba-Niedzwiedzka K."/>
            <person name="Martijn J."/>
            <person name="Lind A.E."/>
            <person name="van Eijk R."/>
            <person name="Schleper C."/>
            <person name="Guy L."/>
            <person name="Ettema T.J."/>
        </authorList>
    </citation>
    <scope>NUCLEOTIDE SEQUENCE</scope>
</reference>
<organism evidence="1">
    <name type="scientific">marine sediment metagenome</name>
    <dbReference type="NCBI Taxonomy" id="412755"/>
    <lineage>
        <taxon>unclassified sequences</taxon>
        <taxon>metagenomes</taxon>
        <taxon>ecological metagenomes</taxon>
    </lineage>
</organism>
<name>A0A0F9IKF8_9ZZZZ</name>
<dbReference type="EMBL" id="LAZR01012191">
    <property type="protein sequence ID" value="KKM28092.1"/>
    <property type="molecule type" value="Genomic_DNA"/>
</dbReference>
<proteinExistence type="predicted"/>